<dbReference type="Pfam" id="PF00296">
    <property type="entry name" value="Bac_luciferase"/>
    <property type="match status" value="1"/>
</dbReference>
<dbReference type="InterPro" id="IPR050766">
    <property type="entry name" value="Bact_Lucif_Oxidored"/>
</dbReference>
<sequence length="414" mass="46826">MHPVKLFCWHFMAYPYLPADFDDTHESGWVTVPNSLWDRDQTDGLYQEYIDQLVYGDELGFDGMVLNEHHQNIYGLMPSPNLIAAALTQRTTHGKIVVLGNLLPLHLNPLRVAEEYAMLDSISGGRLIAGFAVGGGPEAFNYNIPSPRARRQFWEAADLIVRSWTEDGPFEHEGPEYPLRYVNIWPKPHQRPHPPVWVPGALSIETMEAVAQRGYDYFLSSRTHGAGTRLAAERFGAILKAQGSVYTPFRFGVLLSVYVAESDEQARAESQEGIWYFLKNCLKGHLRRTGRTLTFGAGVPSQSVRSWKSYLERAEFGAKMLGDAEDWDELEAMASIIVGSPQTVRQRLWDIIEQARVGNLLIQFHFGNMKPEYARKNMRLFMQEVAPALKQDSASLFDREFPMLADSLSTGVTR</sequence>
<reference evidence="2 3" key="1">
    <citation type="journal article" date="2014" name="Nature">
        <title>An environmental bacterial taxon with a large and distinct metabolic repertoire.</title>
        <authorList>
            <person name="Wilson M.C."/>
            <person name="Mori T."/>
            <person name="Ruckert C."/>
            <person name="Uria A.R."/>
            <person name="Helf M.J."/>
            <person name="Takada K."/>
            <person name="Gernert C."/>
            <person name="Steffens U.A."/>
            <person name="Heycke N."/>
            <person name="Schmitt S."/>
            <person name="Rinke C."/>
            <person name="Helfrich E.J."/>
            <person name="Brachmann A.O."/>
            <person name="Gurgui C."/>
            <person name="Wakimoto T."/>
            <person name="Kracht M."/>
            <person name="Crusemann M."/>
            <person name="Hentschel U."/>
            <person name="Abe I."/>
            <person name="Matsunaga S."/>
            <person name="Kalinowski J."/>
            <person name="Takeyama H."/>
            <person name="Piel J."/>
        </authorList>
    </citation>
    <scope>NUCLEOTIDE SEQUENCE [LARGE SCALE GENOMIC DNA]</scope>
    <source>
        <strain evidence="3">TSY2</strain>
    </source>
</reference>
<dbReference type="PANTHER" id="PTHR30137:SF6">
    <property type="entry name" value="LUCIFERASE-LIKE MONOOXYGENASE"/>
    <property type="match status" value="1"/>
</dbReference>
<gene>
    <name evidence="2" type="ORF">ETSY2_49795</name>
</gene>
<name>W4L8N8_9BACT</name>
<dbReference type="Gene3D" id="3.20.20.30">
    <property type="entry name" value="Luciferase-like domain"/>
    <property type="match status" value="1"/>
</dbReference>
<evidence type="ECO:0000259" key="1">
    <source>
        <dbReference type="Pfam" id="PF00296"/>
    </source>
</evidence>
<dbReference type="SUPFAM" id="SSF51679">
    <property type="entry name" value="Bacterial luciferase-like"/>
    <property type="match status" value="1"/>
</dbReference>
<dbReference type="HOGENOM" id="CLU_027853_3_0_7"/>
<dbReference type="GO" id="GO:0016705">
    <property type="term" value="F:oxidoreductase activity, acting on paired donors, with incorporation or reduction of molecular oxygen"/>
    <property type="evidence" value="ECO:0007669"/>
    <property type="project" value="InterPro"/>
</dbReference>
<protein>
    <recommendedName>
        <fullName evidence="1">Luciferase-like domain-containing protein</fullName>
    </recommendedName>
</protein>
<keyword evidence="3" id="KW-1185">Reference proteome</keyword>
<accession>W4L8N8</accession>
<dbReference type="Proteomes" id="UP000019140">
    <property type="component" value="Unassembled WGS sequence"/>
</dbReference>
<dbReference type="EMBL" id="AZHX01002470">
    <property type="protein sequence ID" value="ETW94448.1"/>
    <property type="molecule type" value="Genomic_DNA"/>
</dbReference>
<dbReference type="AlphaFoldDB" id="W4L8N8"/>
<dbReference type="InterPro" id="IPR036661">
    <property type="entry name" value="Luciferase-like_sf"/>
</dbReference>
<dbReference type="InterPro" id="IPR011251">
    <property type="entry name" value="Luciferase-like_dom"/>
</dbReference>
<dbReference type="GO" id="GO:0005829">
    <property type="term" value="C:cytosol"/>
    <property type="evidence" value="ECO:0007669"/>
    <property type="project" value="TreeGrafter"/>
</dbReference>
<proteinExistence type="predicted"/>
<comment type="caution">
    <text evidence="2">The sequence shown here is derived from an EMBL/GenBank/DDBJ whole genome shotgun (WGS) entry which is preliminary data.</text>
</comment>
<feature type="domain" description="Luciferase-like" evidence="1">
    <location>
        <begin position="36"/>
        <end position="350"/>
    </location>
</feature>
<evidence type="ECO:0000313" key="2">
    <source>
        <dbReference type="EMBL" id="ETW94448.1"/>
    </source>
</evidence>
<evidence type="ECO:0000313" key="3">
    <source>
        <dbReference type="Proteomes" id="UP000019140"/>
    </source>
</evidence>
<dbReference type="PANTHER" id="PTHR30137">
    <property type="entry name" value="LUCIFERASE-LIKE MONOOXYGENASE"/>
    <property type="match status" value="1"/>
</dbReference>
<organism evidence="2 3">
    <name type="scientific">Candidatus Entotheonella gemina</name>
    <dbReference type="NCBI Taxonomy" id="1429439"/>
    <lineage>
        <taxon>Bacteria</taxon>
        <taxon>Pseudomonadati</taxon>
        <taxon>Nitrospinota/Tectimicrobiota group</taxon>
        <taxon>Candidatus Tectimicrobiota</taxon>
        <taxon>Candidatus Entotheonellia</taxon>
        <taxon>Candidatus Entotheonellales</taxon>
        <taxon>Candidatus Entotheonellaceae</taxon>
        <taxon>Candidatus Entotheonella</taxon>
    </lineage>
</organism>